<evidence type="ECO:0000256" key="2">
    <source>
        <dbReference type="ARBA" id="ARBA00022679"/>
    </source>
</evidence>
<name>S6C9A5_BABBO</name>
<dbReference type="GO" id="GO:0008299">
    <property type="term" value="P:isoprenoid biosynthetic process"/>
    <property type="evidence" value="ECO:0007669"/>
    <property type="project" value="InterPro"/>
</dbReference>
<dbReference type="InterPro" id="IPR034683">
    <property type="entry name" value="IspD/TarI"/>
</dbReference>
<dbReference type="PANTHER" id="PTHR32125">
    <property type="entry name" value="2-C-METHYL-D-ERYTHRITOL 4-PHOSPHATE CYTIDYLYLTRANSFERASE, CHLOROPLASTIC"/>
    <property type="match status" value="1"/>
</dbReference>
<reference evidence="5" key="1">
    <citation type="journal article" date="2014" name="BMC Genomics">
        <title>The Babesia bovis gene and promoter model: an update from full-length EST analysis.</title>
        <authorList>
            <person name="Yamagishi J."/>
            <person name="Wakaguri H."/>
            <person name="Yokoyama N."/>
            <person name="Yamashita R."/>
            <person name="Suzuki Y."/>
            <person name="Xuan X."/>
            <person name="Igarashi I."/>
        </authorList>
    </citation>
    <scope>NUCLEOTIDE SEQUENCE</scope>
    <source>
        <strain evidence="5">Texas</strain>
    </source>
</reference>
<evidence type="ECO:0008006" key="6">
    <source>
        <dbReference type="Google" id="ProtNLM"/>
    </source>
</evidence>
<evidence type="ECO:0000313" key="5">
    <source>
        <dbReference type="EMBL" id="BAN65275.1"/>
    </source>
</evidence>
<evidence type="ECO:0000256" key="3">
    <source>
        <dbReference type="ARBA" id="ARBA00022695"/>
    </source>
</evidence>
<dbReference type="InterPro" id="IPR050088">
    <property type="entry name" value="IspD/TarI_cytidylyltransf_bact"/>
</dbReference>
<sequence>MYFYLWQYVFHFGLIHQLWAFNVKRVCNTPGVIGTPPFHGTKAIPRGNPLFAHNNDLGRCQKDASAILVCGGVGQRINDVFDNLDSSNADVTILDNCPRAKQFILVHGVPIFIYSFAEFVRSSLVSEVTIATKPEWHLKVLELVNCYTQKVPSNEAFNPEDISNRIENPLHKDYIIHVNGRSDSGYMIPREASVYPADSARIEEYRLHLSRYSFVLFDLDSQRCVLSTSSLWPEALSIACSGSPGRYKLVKFCLSGDTRGSTVYNSLTGQNVLGAEFPVVTSSDGIVLVHDAARPMLRRVDMGHLIASARRYGGAIPAIGVVDTIKVGESTGDVNFVFDTPVRSSLFAVQTPQAFVFSVLRTAYEKAMESGTMSMLTDDSSFVERLGTHRVCFVPGHRMNIKLTTSYDLPICSSYLKEIYFP</sequence>
<comment type="similarity">
    <text evidence="1">Belongs to the IspD/TarI cytidylyltransferase family. IspD subfamily.</text>
</comment>
<dbReference type="PROSITE" id="PS01295">
    <property type="entry name" value="ISPD"/>
    <property type="match status" value="1"/>
</dbReference>
<keyword evidence="4" id="KW-0732">Signal</keyword>
<evidence type="ECO:0000256" key="1">
    <source>
        <dbReference type="ARBA" id="ARBA00009789"/>
    </source>
</evidence>
<proteinExistence type="evidence at transcript level"/>
<gene>
    <name evidence="5" type="primary">BBOV_III003490</name>
</gene>
<feature type="chain" id="PRO_5004547140" description="2-C-methyl-D-erythritol 4-phosphate cytidylyltransferase" evidence="4">
    <location>
        <begin position="21"/>
        <end position="422"/>
    </location>
</feature>
<keyword evidence="2" id="KW-0808">Transferase</keyword>
<organism evidence="5">
    <name type="scientific">Babesia bovis</name>
    <dbReference type="NCBI Taxonomy" id="5865"/>
    <lineage>
        <taxon>Eukaryota</taxon>
        <taxon>Sar</taxon>
        <taxon>Alveolata</taxon>
        <taxon>Apicomplexa</taxon>
        <taxon>Aconoidasida</taxon>
        <taxon>Piroplasmida</taxon>
        <taxon>Babesiidae</taxon>
        <taxon>Babesia</taxon>
    </lineage>
</organism>
<dbReference type="EMBL" id="AK441481">
    <property type="protein sequence ID" value="BAN65275.1"/>
    <property type="molecule type" value="mRNA"/>
</dbReference>
<dbReference type="Gene3D" id="3.90.550.10">
    <property type="entry name" value="Spore Coat Polysaccharide Biosynthesis Protein SpsA, Chain A"/>
    <property type="match status" value="2"/>
</dbReference>
<dbReference type="PANTHER" id="PTHR32125:SF4">
    <property type="entry name" value="2-C-METHYL-D-ERYTHRITOL 4-PHOSPHATE CYTIDYLYLTRANSFERASE, CHLOROPLASTIC"/>
    <property type="match status" value="1"/>
</dbReference>
<dbReference type="VEuPathDB" id="PiroplasmaDB:BBOV_III003490"/>
<keyword evidence="3" id="KW-0548">Nucleotidyltransferase</keyword>
<dbReference type="GO" id="GO:0050518">
    <property type="term" value="F:2-C-methyl-D-erythritol 4-phosphate cytidylyltransferase activity"/>
    <property type="evidence" value="ECO:0007669"/>
    <property type="project" value="TreeGrafter"/>
</dbReference>
<dbReference type="InterPro" id="IPR018294">
    <property type="entry name" value="ISPD_synthase_CS"/>
</dbReference>
<protein>
    <recommendedName>
        <fullName evidence="6">2-C-methyl-D-erythritol 4-phosphate cytidylyltransferase</fullName>
    </recommendedName>
</protein>
<accession>S6C9A5</accession>
<dbReference type="InterPro" id="IPR029044">
    <property type="entry name" value="Nucleotide-diphossugar_trans"/>
</dbReference>
<evidence type="ECO:0000256" key="4">
    <source>
        <dbReference type="SAM" id="SignalP"/>
    </source>
</evidence>
<dbReference type="Pfam" id="PF01128">
    <property type="entry name" value="IspD"/>
    <property type="match status" value="1"/>
</dbReference>
<feature type="signal peptide" evidence="4">
    <location>
        <begin position="1"/>
        <end position="20"/>
    </location>
</feature>
<dbReference type="AlphaFoldDB" id="S6C9A5"/>
<dbReference type="SUPFAM" id="SSF53448">
    <property type="entry name" value="Nucleotide-diphospho-sugar transferases"/>
    <property type="match status" value="1"/>
</dbReference>